<feature type="region of interest" description="Disordered" evidence="1">
    <location>
        <begin position="175"/>
        <end position="234"/>
    </location>
</feature>
<sequence>MRLALLLWLLFAGAAAAAPDHGLMWNRTGLPLVFPLQIRTDPGRDTVLVMRDAETGEAAVAGYIEGGRFFRILVPPGTYELDFATGTEWVDEETLFGAETRRFSFPEPLTFAVEGLARKSGHLIDLREEGRMASRALDLCQERVVAGVPQAPSVDPEEREVEGYDFRDYRRYGDGTRRDYATRDPRFEGRELGRVGDYPKSYGYRPDERPEMRKAPRPAPDRTGDVEIRERLCG</sequence>
<feature type="signal peptide" evidence="2">
    <location>
        <begin position="1"/>
        <end position="17"/>
    </location>
</feature>
<dbReference type="Proteomes" id="UP000248916">
    <property type="component" value="Unassembled WGS sequence"/>
</dbReference>
<evidence type="ECO:0000313" key="3">
    <source>
        <dbReference type="EMBL" id="PZX15736.1"/>
    </source>
</evidence>
<gene>
    <name evidence="3" type="ORF">LX81_02368</name>
</gene>
<dbReference type="AlphaFoldDB" id="A0A2W7NR69"/>
<feature type="chain" id="PRO_5016159440" evidence="2">
    <location>
        <begin position="18"/>
        <end position="234"/>
    </location>
</feature>
<dbReference type="EMBL" id="QKZL01000009">
    <property type="protein sequence ID" value="PZX15736.1"/>
    <property type="molecule type" value="Genomic_DNA"/>
</dbReference>
<accession>A0A2W7NR69</accession>
<feature type="compositionally biased region" description="Basic and acidic residues" evidence="1">
    <location>
        <begin position="175"/>
        <end position="194"/>
    </location>
</feature>
<organism evidence="3 4">
    <name type="scientific">Palleronia aestuarii</name>
    <dbReference type="NCBI Taxonomy" id="568105"/>
    <lineage>
        <taxon>Bacteria</taxon>
        <taxon>Pseudomonadati</taxon>
        <taxon>Pseudomonadota</taxon>
        <taxon>Alphaproteobacteria</taxon>
        <taxon>Rhodobacterales</taxon>
        <taxon>Roseobacteraceae</taxon>
        <taxon>Palleronia</taxon>
    </lineage>
</organism>
<comment type="caution">
    <text evidence="3">The sequence shown here is derived from an EMBL/GenBank/DDBJ whole genome shotgun (WGS) entry which is preliminary data.</text>
</comment>
<keyword evidence="4" id="KW-1185">Reference proteome</keyword>
<name>A0A2W7NR69_9RHOB</name>
<protein>
    <submittedName>
        <fullName evidence="3">Uncharacterized protein</fullName>
    </submittedName>
</protein>
<evidence type="ECO:0000256" key="1">
    <source>
        <dbReference type="SAM" id="MobiDB-lite"/>
    </source>
</evidence>
<evidence type="ECO:0000313" key="4">
    <source>
        <dbReference type="Proteomes" id="UP000248916"/>
    </source>
</evidence>
<keyword evidence="2" id="KW-0732">Signal</keyword>
<dbReference type="RefSeq" id="WP_111537505.1">
    <property type="nucleotide sequence ID" value="NZ_QKZL01000009.1"/>
</dbReference>
<dbReference type="OrthoDB" id="8265097at2"/>
<evidence type="ECO:0000256" key="2">
    <source>
        <dbReference type="SAM" id="SignalP"/>
    </source>
</evidence>
<proteinExistence type="predicted"/>
<reference evidence="3 4" key="1">
    <citation type="submission" date="2018-06" db="EMBL/GenBank/DDBJ databases">
        <title>Genomic Encyclopedia of Archaeal and Bacterial Type Strains, Phase II (KMG-II): from individual species to whole genera.</title>
        <authorList>
            <person name="Goeker M."/>
        </authorList>
    </citation>
    <scope>NUCLEOTIDE SEQUENCE [LARGE SCALE GENOMIC DNA]</scope>
    <source>
        <strain evidence="3 4">DSM 22009</strain>
    </source>
</reference>
<feature type="compositionally biased region" description="Basic and acidic residues" evidence="1">
    <location>
        <begin position="205"/>
        <end position="234"/>
    </location>
</feature>